<keyword evidence="1" id="KW-0732">Signal</keyword>
<keyword evidence="3" id="KW-1185">Reference proteome</keyword>
<accession>A0A4R6U4C8</accession>
<dbReference type="InterPro" id="IPR037873">
    <property type="entry name" value="BamE-like"/>
</dbReference>
<proteinExistence type="predicted"/>
<evidence type="ECO:0000313" key="2">
    <source>
        <dbReference type="EMBL" id="TDQ41320.1"/>
    </source>
</evidence>
<evidence type="ECO:0000313" key="3">
    <source>
        <dbReference type="Proteomes" id="UP000295375"/>
    </source>
</evidence>
<evidence type="ECO:0008006" key="4">
    <source>
        <dbReference type="Google" id="ProtNLM"/>
    </source>
</evidence>
<evidence type="ECO:0000256" key="1">
    <source>
        <dbReference type="ARBA" id="ARBA00022729"/>
    </source>
</evidence>
<name>A0A4R6U4C8_9GAMM</name>
<organism evidence="2 3">
    <name type="scientific">Permianibacter aggregans</name>
    <dbReference type="NCBI Taxonomy" id="1510150"/>
    <lineage>
        <taxon>Bacteria</taxon>
        <taxon>Pseudomonadati</taxon>
        <taxon>Pseudomonadota</taxon>
        <taxon>Gammaproteobacteria</taxon>
        <taxon>Pseudomonadales</taxon>
        <taxon>Pseudomonadaceae</taxon>
        <taxon>Permianibacter</taxon>
    </lineage>
</organism>
<dbReference type="PROSITE" id="PS51257">
    <property type="entry name" value="PROKAR_LIPOPROTEIN"/>
    <property type="match status" value="1"/>
</dbReference>
<sequence length="81" mass="8809">MRKLALSIFILSLAACSKLTEDNYKQIEIGMDREEVESILGAPDECGGALSFEACTWGDDNRHITVGYAGDKVLSKSKKGL</sequence>
<comment type="caution">
    <text evidence="2">The sequence shown here is derived from an EMBL/GenBank/DDBJ whole genome shotgun (WGS) entry which is preliminary data.</text>
</comment>
<dbReference type="EMBL" id="SNYM01000041">
    <property type="protein sequence ID" value="TDQ41320.1"/>
    <property type="molecule type" value="Genomic_DNA"/>
</dbReference>
<dbReference type="RefSeq" id="WP_133593980.1">
    <property type="nucleotide sequence ID" value="NZ_CP037953.1"/>
</dbReference>
<dbReference type="SUPFAM" id="SSF55648">
    <property type="entry name" value="beta-lactamase-inhibitor protein, BLIP"/>
    <property type="match status" value="1"/>
</dbReference>
<dbReference type="Gene3D" id="3.30.1450.10">
    <property type="match status" value="1"/>
</dbReference>
<dbReference type="InterPro" id="IPR024221">
    <property type="entry name" value="BLIP_dom_sf"/>
</dbReference>
<reference evidence="2 3" key="1">
    <citation type="submission" date="2019-03" db="EMBL/GenBank/DDBJ databases">
        <title>Genomic Encyclopedia of Type Strains, Phase IV (KMG-IV): sequencing the most valuable type-strain genomes for metagenomic binning, comparative biology and taxonomic classification.</title>
        <authorList>
            <person name="Goeker M."/>
        </authorList>
    </citation>
    <scope>NUCLEOTIDE SEQUENCE [LARGE SCALE GENOMIC DNA]</scope>
    <source>
        <strain evidence="2 3">DSM 103792</strain>
    </source>
</reference>
<dbReference type="Proteomes" id="UP000295375">
    <property type="component" value="Unassembled WGS sequence"/>
</dbReference>
<dbReference type="AlphaFoldDB" id="A0A4R6U4C8"/>
<dbReference type="OrthoDB" id="5422169at2"/>
<protein>
    <recommendedName>
        <fullName evidence="4">Beta-barrel assembly machine subunit BamE</fullName>
    </recommendedName>
</protein>
<gene>
    <name evidence="2" type="ORF">EV696_1412</name>
</gene>